<keyword evidence="3" id="KW-1133">Transmembrane helix</keyword>
<feature type="transmembrane region" description="Helical" evidence="3">
    <location>
        <begin position="211"/>
        <end position="229"/>
    </location>
</feature>
<proteinExistence type="predicted"/>
<comment type="caution">
    <text evidence="5">The sequence shown here is derived from an EMBL/GenBank/DDBJ whole genome shotgun (WGS) entry which is preliminary data.</text>
</comment>
<protein>
    <recommendedName>
        <fullName evidence="4">Potassium channel domain-containing protein</fullName>
    </recommendedName>
</protein>
<dbReference type="InterPro" id="IPR013099">
    <property type="entry name" value="K_chnl_dom"/>
</dbReference>
<dbReference type="EMBL" id="CALNXK010000004">
    <property type="protein sequence ID" value="CAH3035942.1"/>
    <property type="molecule type" value="Genomic_DNA"/>
</dbReference>
<feature type="region of interest" description="Disordered" evidence="2">
    <location>
        <begin position="30"/>
        <end position="62"/>
    </location>
</feature>
<keyword evidence="1" id="KW-0175">Coiled coil</keyword>
<feature type="transmembrane region" description="Helical" evidence="3">
    <location>
        <begin position="184"/>
        <end position="205"/>
    </location>
</feature>
<feature type="transmembrane region" description="Helical" evidence="3">
    <location>
        <begin position="272"/>
        <end position="291"/>
    </location>
</feature>
<evidence type="ECO:0000313" key="6">
    <source>
        <dbReference type="Proteomes" id="UP001159405"/>
    </source>
</evidence>
<feature type="transmembrane region" description="Helical" evidence="3">
    <location>
        <begin position="297"/>
        <end position="315"/>
    </location>
</feature>
<feature type="transmembrane region" description="Helical" evidence="3">
    <location>
        <begin position="93"/>
        <end position="111"/>
    </location>
</feature>
<evidence type="ECO:0000313" key="5">
    <source>
        <dbReference type="EMBL" id="CAH3035942.1"/>
    </source>
</evidence>
<accession>A0ABN8MU26</accession>
<dbReference type="Proteomes" id="UP001159405">
    <property type="component" value="Unassembled WGS sequence"/>
</dbReference>
<dbReference type="InterPro" id="IPR015449">
    <property type="entry name" value="K_chnl_Ca-activ_SK"/>
</dbReference>
<keyword evidence="3" id="KW-0812">Transmembrane</keyword>
<sequence length="653" mass="74749">MDFSAERTQSAKDKIELRNITFTAGMDSHRRTSCAVQPGNPTTNSAVEKAGMSRKRSTGQKPCNNGLEKFDQTIQSFKDTDTAKKYYKRKTKMLSSAAVVMGILAVALALLDIELTIRGTDTAQDLSPMDLSVILNNPFRLSAAVVKSSLSVLSLLTSITIYRMNVNELRYLVVRNIYLRSEKFVMTSLFPSCLAEVAICLFHVPPFLDHYGMPYELQLLVFLRLYLIAKYVKEHNMFVDNQATAVFASVTQTEISSVFLVKAYFLKFPFRLIFTFYLLNIFLGGYFVYVIERTHSTYLDTVWMLVVTMTTLGFGDVVPKKLLARAFVGFASVLGIFLMALFISVVHEALQLKQQEKRILATMENAEHLSGKKNLAATCIQSTWKLYRFKKENADTIEWGDWFKTQKFRRYEHKMAEDIRKWRFVRRSWSRDDYWRKFFLADDIAMLLTDVSRSVGNVELFLQKQTGVRRISKSSFKRSSSSVESPPPILEEENTSSHGESQHKDRCRKVHAVLVDPWARQTNFAQNQRPLSPSSSTPLPNQLQFVNPLDKCTNGHRNHVPYGKFMDVNDNSRVTFRTRKESDPIDRGEIPADALHGKIESLENALDQIYRRMKTELRDVRDSLASLSPLPSSRAFSYSHGFGYQRTKEHADV</sequence>
<dbReference type="PRINTS" id="PR00169">
    <property type="entry name" value="KCHANNEL"/>
</dbReference>
<feature type="transmembrane region" description="Helical" evidence="3">
    <location>
        <begin position="141"/>
        <end position="163"/>
    </location>
</feature>
<organism evidence="5 6">
    <name type="scientific">Porites lobata</name>
    <dbReference type="NCBI Taxonomy" id="104759"/>
    <lineage>
        <taxon>Eukaryota</taxon>
        <taxon>Metazoa</taxon>
        <taxon>Cnidaria</taxon>
        <taxon>Anthozoa</taxon>
        <taxon>Hexacorallia</taxon>
        <taxon>Scleractinia</taxon>
        <taxon>Fungiina</taxon>
        <taxon>Poritidae</taxon>
        <taxon>Porites</taxon>
    </lineage>
</organism>
<dbReference type="Gene3D" id="1.10.287.70">
    <property type="match status" value="1"/>
</dbReference>
<feature type="transmembrane region" description="Helical" evidence="3">
    <location>
        <begin position="322"/>
        <end position="346"/>
    </location>
</feature>
<name>A0ABN8MU26_9CNID</name>
<evidence type="ECO:0000259" key="4">
    <source>
        <dbReference type="Pfam" id="PF07885"/>
    </source>
</evidence>
<evidence type="ECO:0000256" key="3">
    <source>
        <dbReference type="SAM" id="Phobius"/>
    </source>
</evidence>
<evidence type="ECO:0000256" key="2">
    <source>
        <dbReference type="SAM" id="MobiDB-lite"/>
    </source>
</evidence>
<feature type="domain" description="Potassium channel" evidence="4">
    <location>
        <begin position="277"/>
        <end position="350"/>
    </location>
</feature>
<feature type="coiled-coil region" evidence="1">
    <location>
        <begin position="592"/>
        <end position="619"/>
    </location>
</feature>
<gene>
    <name evidence="5" type="ORF">PLOB_00031260</name>
</gene>
<reference evidence="5 6" key="1">
    <citation type="submission" date="2022-05" db="EMBL/GenBank/DDBJ databases">
        <authorList>
            <consortium name="Genoscope - CEA"/>
            <person name="William W."/>
        </authorList>
    </citation>
    <scope>NUCLEOTIDE SEQUENCE [LARGE SCALE GENOMIC DNA]</scope>
</reference>
<keyword evidence="3" id="KW-0472">Membrane</keyword>
<dbReference type="PANTHER" id="PTHR10153">
    <property type="entry name" value="SMALL CONDUCTANCE CALCIUM-ACTIVATED POTASSIUM CHANNEL"/>
    <property type="match status" value="1"/>
</dbReference>
<feature type="region of interest" description="Disordered" evidence="2">
    <location>
        <begin position="473"/>
        <end position="506"/>
    </location>
</feature>
<dbReference type="Pfam" id="PF07885">
    <property type="entry name" value="Ion_trans_2"/>
    <property type="match status" value="1"/>
</dbReference>
<evidence type="ECO:0000256" key="1">
    <source>
        <dbReference type="SAM" id="Coils"/>
    </source>
</evidence>
<dbReference type="SUPFAM" id="SSF81324">
    <property type="entry name" value="Voltage-gated potassium channels"/>
    <property type="match status" value="1"/>
</dbReference>
<keyword evidence="6" id="KW-1185">Reference proteome</keyword>